<evidence type="ECO:0000313" key="2">
    <source>
        <dbReference type="Proteomes" id="UP000557392"/>
    </source>
</evidence>
<reference evidence="1 2" key="1">
    <citation type="submission" date="2020-08" db="EMBL/GenBank/DDBJ databases">
        <title>Genomic Encyclopedia of Type Strains, Phase IV (KMG-IV): sequencing the most valuable type-strain genomes for metagenomic binning, comparative biology and taxonomic classification.</title>
        <authorList>
            <person name="Goeker M."/>
        </authorList>
    </citation>
    <scope>NUCLEOTIDE SEQUENCE [LARGE SCALE GENOMIC DNA]</scope>
    <source>
        <strain evidence="1 2">DSM 101806</strain>
    </source>
</reference>
<dbReference type="RefSeq" id="WP_183998650.1">
    <property type="nucleotide sequence ID" value="NZ_JACIEH010000002.1"/>
</dbReference>
<name>A0A7W6JVR5_9SPHN</name>
<organism evidence="1 2">
    <name type="scientific">Sphingomonas kyeonggiensis</name>
    <dbReference type="NCBI Taxonomy" id="1268553"/>
    <lineage>
        <taxon>Bacteria</taxon>
        <taxon>Pseudomonadati</taxon>
        <taxon>Pseudomonadota</taxon>
        <taxon>Alphaproteobacteria</taxon>
        <taxon>Sphingomonadales</taxon>
        <taxon>Sphingomonadaceae</taxon>
        <taxon>Sphingomonas</taxon>
    </lineage>
</organism>
<dbReference type="EMBL" id="JACIEH010000002">
    <property type="protein sequence ID" value="MBB4099376.1"/>
    <property type="molecule type" value="Genomic_DNA"/>
</dbReference>
<dbReference type="InterPro" id="IPR029055">
    <property type="entry name" value="Ntn_hydrolases_N"/>
</dbReference>
<evidence type="ECO:0000313" key="1">
    <source>
        <dbReference type="EMBL" id="MBB4099376.1"/>
    </source>
</evidence>
<accession>A0A7W6JVR5</accession>
<dbReference type="AlphaFoldDB" id="A0A7W6JVR5"/>
<proteinExistence type="predicted"/>
<sequence>MTLILAWLSGDNLCVIADTRLSAGQRVSVDAAPKIYAVPVVLHSPSFADGPRRDPAMGFAFAGHTAAGHMTNALATAGLQALWSKDTPTPPTVGQEEIRAHYPTDLATFEGLVFGWEGDGPLAYTFEITWAEGPTAVANAELMDFAKFGLYAIGQGHRVAQEHIDSEWKAGRKATGYSALQAVITNDSHHSVGGSVQCAITTKHGVELKPVLQVDETGRAVGGFMGAGGSHLGPIGDLVPFGSGPVIIHPRPKHHAG</sequence>
<dbReference type="SUPFAM" id="SSF56235">
    <property type="entry name" value="N-terminal nucleophile aminohydrolases (Ntn hydrolases)"/>
    <property type="match status" value="1"/>
</dbReference>
<comment type="caution">
    <text evidence="1">The sequence shown here is derived from an EMBL/GenBank/DDBJ whole genome shotgun (WGS) entry which is preliminary data.</text>
</comment>
<protein>
    <submittedName>
        <fullName evidence="1">Uncharacterized protein</fullName>
    </submittedName>
</protein>
<keyword evidence="2" id="KW-1185">Reference proteome</keyword>
<dbReference type="Gene3D" id="3.60.20.10">
    <property type="entry name" value="Glutamine Phosphoribosylpyrophosphate, subunit 1, domain 1"/>
    <property type="match status" value="1"/>
</dbReference>
<dbReference type="Proteomes" id="UP000557392">
    <property type="component" value="Unassembled WGS sequence"/>
</dbReference>
<gene>
    <name evidence="1" type="ORF">GGR46_002940</name>
</gene>